<organism evidence="2 3">
    <name type="scientific">Quercus lobata</name>
    <name type="common">Valley oak</name>
    <dbReference type="NCBI Taxonomy" id="97700"/>
    <lineage>
        <taxon>Eukaryota</taxon>
        <taxon>Viridiplantae</taxon>
        <taxon>Streptophyta</taxon>
        <taxon>Embryophyta</taxon>
        <taxon>Tracheophyta</taxon>
        <taxon>Spermatophyta</taxon>
        <taxon>Magnoliopsida</taxon>
        <taxon>eudicotyledons</taxon>
        <taxon>Gunneridae</taxon>
        <taxon>Pentapetalae</taxon>
        <taxon>rosids</taxon>
        <taxon>fabids</taxon>
        <taxon>Fagales</taxon>
        <taxon>Fagaceae</taxon>
        <taxon>Quercus</taxon>
    </lineage>
</organism>
<dbReference type="InParanoid" id="A0A7N2MRK4"/>
<dbReference type="Proteomes" id="UP000594261">
    <property type="component" value="Chromosome 10"/>
</dbReference>
<dbReference type="PANTHER" id="PTHR47723">
    <property type="entry name" value="OS05G0353850 PROTEIN"/>
    <property type="match status" value="1"/>
</dbReference>
<reference evidence="2" key="2">
    <citation type="submission" date="2021-01" db="UniProtKB">
        <authorList>
            <consortium name="EnsemblPlants"/>
        </authorList>
    </citation>
    <scope>IDENTIFICATION</scope>
</reference>
<dbReference type="OrthoDB" id="1906820at2759"/>
<reference evidence="2 3" key="1">
    <citation type="journal article" date="2016" name="G3 (Bethesda)">
        <title>First Draft Assembly and Annotation of the Genome of a California Endemic Oak Quercus lobata Nee (Fagaceae).</title>
        <authorList>
            <person name="Sork V.L."/>
            <person name="Fitz-Gibbon S.T."/>
            <person name="Puiu D."/>
            <person name="Crepeau M."/>
            <person name="Gugger P.F."/>
            <person name="Sherman R."/>
            <person name="Stevens K."/>
            <person name="Langley C.H."/>
            <person name="Pellegrini M."/>
            <person name="Salzberg S.L."/>
        </authorList>
    </citation>
    <scope>NUCLEOTIDE SEQUENCE [LARGE SCALE GENOMIC DNA]</scope>
    <source>
        <strain evidence="2 3">cv. SW786</strain>
    </source>
</reference>
<accession>A0A7N2MRK4</accession>
<name>A0A7N2MRK4_QUELO</name>
<dbReference type="OMA" id="DMILMIA"/>
<sequence length="225" mass="25013">MDMILMIAWGIWKNRNEVRHGGRKLAAAEIYGTASRLREEYVAAQEVSNQPRDNPIDQLRWLPPPHGWYKVNADGAVFSKHKWAGIGVIARDDQGRVVAAMSQRLQAPLAALEIEAKAIEAAAMFARDIGIQNVVFESDNLQVCSALQGETEASTTIANIIAGTLFHMHQIRHVEVRHTRREGNKAAHGLAKRAQSIDDFVTWAEETPPFINSVILSDVNQAFQV</sequence>
<dbReference type="PANTHER" id="PTHR47723:SF21">
    <property type="entry name" value="POLYNUCLEOTIDYL TRANSFERASE, RIBONUCLEASE H-LIKE SUPERFAMILY PROTEIN"/>
    <property type="match status" value="1"/>
</dbReference>
<keyword evidence="3" id="KW-1185">Reference proteome</keyword>
<gene>
    <name evidence="2" type="primary">LOC115964948</name>
</gene>
<dbReference type="GO" id="GO:0004523">
    <property type="term" value="F:RNA-DNA hybrid ribonuclease activity"/>
    <property type="evidence" value="ECO:0007669"/>
    <property type="project" value="InterPro"/>
</dbReference>
<dbReference type="InterPro" id="IPR002156">
    <property type="entry name" value="RNaseH_domain"/>
</dbReference>
<dbReference type="InterPro" id="IPR012337">
    <property type="entry name" value="RNaseH-like_sf"/>
</dbReference>
<dbReference type="InterPro" id="IPR036397">
    <property type="entry name" value="RNaseH_sf"/>
</dbReference>
<dbReference type="Gramene" id="QL10p052676:mrna">
    <property type="protein sequence ID" value="QL10p052676:mrna:CDS:1"/>
    <property type="gene ID" value="QL10p052676"/>
</dbReference>
<evidence type="ECO:0000313" key="3">
    <source>
        <dbReference type="Proteomes" id="UP000594261"/>
    </source>
</evidence>
<evidence type="ECO:0000313" key="2">
    <source>
        <dbReference type="EnsemblPlants" id="QL10p052676:mrna:CDS:1"/>
    </source>
</evidence>
<evidence type="ECO:0000259" key="1">
    <source>
        <dbReference type="Pfam" id="PF13456"/>
    </source>
</evidence>
<dbReference type="InterPro" id="IPR053151">
    <property type="entry name" value="RNase_H-like"/>
</dbReference>
<dbReference type="AlphaFoldDB" id="A0A7N2MRK4"/>
<dbReference type="CDD" id="cd06222">
    <property type="entry name" value="RNase_H_like"/>
    <property type="match status" value="1"/>
</dbReference>
<dbReference type="EMBL" id="LRBV02000010">
    <property type="status" value="NOT_ANNOTATED_CDS"/>
    <property type="molecule type" value="Genomic_DNA"/>
</dbReference>
<dbReference type="Pfam" id="PF13456">
    <property type="entry name" value="RVT_3"/>
    <property type="match status" value="1"/>
</dbReference>
<proteinExistence type="predicted"/>
<dbReference type="KEGG" id="qlo:115964948"/>
<dbReference type="RefSeq" id="XP_030940029.1">
    <property type="nucleotide sequence ID" value="XM_031084169.1"/>
</dbReference>
<dbReference type="InterPro" id="IPR044730">
    <property type="entry name" value="RNase_H-like_dom_plant"/>
</dbReference>
<protein>
    <recommendedName>
        <fullName evidence="1">RNase H type-1 domain-containing protein</fullName>
    </recommendedName>
</protein>
<dbReference type="EnsemblPlants" id="QL10p052676:mrna">
    <property type="protein sequence ID" value="QL10p052676:mrna:CDS:1"/>
    <property type="gene ID" value="QL10p052676"/>
</dbReference>
<dbReference type="SUPFAM" id="SSF53098">
    <property type="entry name" value="Ribonuclease H-like"/>
    <property type="match status" value="1"/>
</dbReference>
<feature type="domain" description="RNase H type-1" evidence="1">
    <location>
        <begin position="72"/>
        <end position="194"/>
    </location>
</feature>
<dbReference type="GO" id="GO:0003676">
    <property type="term" value="F:nucleic acid binding"/>
    <property type="evidence" value="ECO:0007669"/>
    <property type="project" value="InterPro"/>
</dbReference>
<dbReference type="GeneID" id="115964948"/>
<dbReference type="Gene3D" id="3.30.420.10">
    <property type="entry name" value="Ribonuclease H-like superfamily/Ribonuclease H"/>
    <property type="match status" value="1"/>
</dbReference>